<accession>A0A2Z6AUZ1</accession>
<dbReference type="OrthoDB" id="9802510at2"/>
<organism evidence="4 5">
    <name type="scientific">Desulfovibrio ferrophilus</name>
    <dbReference type="NCBI Taxonomy" id="241368"/>
    <lineage>
        <taxon>Bacteria</taxon>
        <taxon>Pseudomonadati</taxon>
        <taxon>Thermodesulfobacteriota</taxon>
        <taxon>Desulfovibrionia</taxon>
        <taxon>Desulfovibrionales</taxon>
        <taxon>Desulfovibrionaceae</taxon>
        <taxon>Desulfovibrio</taxon>
    </lineage>
</organism>
<dbReference type="RefSeq" id="WP_126375941.1">
    <property type="nucleotide sequence ID" value="NZ_AP017378.1"/>
</dbReference>
<dbReference type="InterPro" id="IPR029479">
    <property type="entry name" value="Nitroreductase"/>
</dbReference>
<dbReference type="KEGG" id="dfl:DFE_0336"/>
<dbReference type="PANTHER" id="PTHR43673:SF10">
    <property type="entry name" value="NADH DEHYDROGENASE_NAD(P)H NITROREDUCTASE XCC3605-RELATED"/>
    <property type="match status" value="1"/>
</dbReference>
<protein>
    <submittedName>
        <fullName evidence="4">Nitroreductase</fullName>
    </submittedName>
</protein>
<proteinExistence type="inferred from homology"/>
<dbReference type="CDD" id="cd02138">
    <property type="entry name" value="TdsD-like"/>
    <property type="match status" value="1"/>
</dbReference>
<evidence type="ECO:0000259" key="3">
    <source>
        <dbReference type="Pfam" id="PF00881"/>
    </source>
</evidence>
<reference evidence="4 5" key="1">
    <citation type="journal article" date="2018" name="Sci. Adv.">
        <title>Multi-heme cytochromes provide a pathway for survival in energy-limited environments.</title>
        <authorList>
            <person name="Deng X."/>
            <person name="Dohmae N."/>
            <person name="Nealson K.H."/>
            <person name="Hashimoto K."/>
            <person name="Okamoto A."/>
        </authorList>
    </citation>
    <scope>NUCLEOTIDE SEQUENCE [LARGE SCALE GENOMIC DNA]</scope>
    <source>
        <strain evidence="4 5">IS5</strain>
    </source>
</reference>
<evidence type="ECO:0000256" key="1">
    <source>
        <dbReference type="ARBA" id="ARBA00007118"/>
    </source>
</evidence>
<gene>
    <name evidence="4" type="ORF">DFE_0336</name>
</gene>
<keyword evidence="2" id="KW-0560">Oxidoreductase</keyword>
<name>A0A2Z6AUZ1_9BACT</name>
<dbReference type="EMBL" id="AP017378">
    <property type="protein sequence ID" value="BBD07062.1"/>
    <property type="molecule type" value="Genomic_DNA"/>
</dbReference>
<dbReference type="Gene3D" id="3.40.109.10">
    <property type="entry name" value="NADH Oxidase"/>
    <property type="match status" value="1"/>
</dbReference>
<dbReference type="InterPro" id="IPR000415">
    <property type="entry name" value="Nitroreductase-like"/>
</dbReference>
<sequence length="201" mass="22335">MHVKTASTDYPVLNTIRDRWSPRAFANRPVAREDLLSILEAARWAPSCYNDQPWFFILAEKSAQELYEKMFNCLLPGNQKWATSAPVLMLSVARTSFAQSGKPNQHALHDVGQAVAQLSIQAVSVGIFVHQMAGFNKDKARTAFSIPDEFDPVAAIALGYPGDPIHLPEDLKTMESAPRQRRTLSEFVFNGTFGTTTDILP</sequence>
<comment type="similarity">
    <text evidence="1">Belongs to the nitroreductase family.</text>
</comment>
<dbReference type="PANTHER" id="PTHR43673">
    <property type="entry name" value="NAD(P)H NITROREDUCTASE YDGI-RELATED"/>
    <property type="match status" value="1"/>
</dbReference>
<dbReference type="Proteomes" id="UP000269883">
    <property type="component" value="Chromosome"/>
</dbReference>
<dbReference type="GO" id="GO:0016491">
    <property type="term" value="F:oxidoreductase activity"/>
    <property type="evidence" value="ECO:0007669"/>
    <property type="project" value="UniProtKB-KW"/>
</dbReference>
<feature type="domain" description="Nitroreductase" evidence="3">
    <location>
        <begin position="16"/>
        <end position="160"/>
    </location>
</feature>
<keyword evidence="5" id="KW-1185">Reference proteome</keyword>
<dbReference type="Pfam" id="PF00881">
    <property type="entry name" value="Nitroreductase"/>
    <property type="match status" value="1"/>
</dbReference>
<evidence type="ECO:0000256" key="2">
    <source>
        <dbReference type="ARBA" id="ARBA00023002"/>
    </source>
</evidence>
<dbReference type="AlphaFoldDB" id="A0A2Z6AUZ1"/>
<evidence type="ECO:0000313" key="5">
    <source>
        <dbReference type="Proteomes" id="UP000269883"/>
    </source>
</evidence>
<evidence type="ECO:0000313" key="4">
    <source>
        <dbReference type="EMBL" id="BBD07062.1"/>
    </source>
</evidence>
<dbReference type="SUPFAM" id="SSF55469">
    <property type="entry name" value="FMN-dependent nitroreductase-like"/>
    <property type="match status" value="1"/>
</dbReference>